<gene>
    <name evidence="2" type="ORF">LOD99_7895</name>
</gene>
<dbReference type="Gene3D" id="1.10.150.50">
    <property type="entry name" value="Transcription Factor, Ets-1"/>
    <property type="match status" value="1"/>
</dbReference>
<evidence type="ECO:0000313" key="3">
    <source>
        <dbReference type="Proteomes" id="UP001165289"/>
    </source>
</evidence>
<organism evidence="2 3">
    <name type="scientific">Oopsacas minuta</name>
    <dbReference type="NCBI Taxonomy" id="111878"/>
    <lineage>
        <taxon>Eukaryota</taxon>
        <taxon>Metazoa</taxon>
        <taxon>Porifera</taxon>
        <taxon>Hexactinellida</taxon>
        <taxon>Hexasterophora</taxon>
        <taxon>Lyssacinosida</taxon>
        <taxon>Leucopsacidae</taxon>
        <taxon>Oopsacas</taxon>
    </lineage>
</organism>
<comment type="caution">
    <text evidence="2">The sequence shown here is derived from an EMBL/GenBank/DDBJ whole genome shotgun (WGS) entry which is preliminary data.</text>
</comment>
<dbReference type="EMBL" id="JAKMXF010000327">
    <property type="protein sequence ID" value="KAI6648668.1"/>
    <property type="molecule type" value="Genomic_DNA"/>
</dbReference>
<dbReference type="AlphaFoldDB" id="A0AAV7JIZ6"/>
<dbReference type="PROSITE" id="PS50105">
    <property type="entry name" value="SAM_DOMAIN"/>
    <property type="match status" value="1"/>
</dbReference>
<evidence type="ECO:0000259" key="1">
    <source>
        <dbReference type="PROSITE" id="PS50105"/>
    </source>
</evidence>
<proteinExistence type="predicted"/>
<evidence type="ECO:0000313" key="2">
    <source>
        <dbReference type="EMBL" id="KAI6648668.1"/>
    </source>
</evidence>
<dbReference type="Proteomes" id="UP001165289">
    <property type="component" value="Unassembled WGS sequence"/>
</dbReference>
<dbReference type="InterPro" id="IPR001660">
    <property type="entry name" value="SAM"/>
</dbReference>
<feature type="domain" description="SAM" evidence="1">
    <location>
        <begin position="28"/>
        <end position="91"/>
    </location>
</feature>
<protein>
    <recommendedName>
        <fullName evidence="1">SAM domain-containing protein</fullName>
    </recommendedName>
</protein>
<accession>A0AAV7JIZ6</accession>
<reference evidence="2 3" key="1">
    <citation type="journal article" date="2023" name="BMC Biol.">
        <title>The compact genome of the sponge Oopsacas minuta (Hexactinellida) is lacking key metazoan core genes.</title>
        <authorList>
            <person name="Santini S."/>
            <person name="Schenkelaars Q."/>
            <person name="Jourda C."/>
            <person name="Duchesne M."/>
            <person name="Belahbib H."/>
            <person name="Rocher C."/>
            <person name="Selva M."/>
            <person name="Riesgo A."/>
            <person name="Vervoort M."/>
            <person name="Leys S.P."/>
            <person name="Kodjabachian L."/>
            <person name="Le Bivic A."/>
            <person name="Borchiellini C."/>
            <person name="Claverie J.M."/>
            <person name="Renard E."/>
        </authorList>
    </citation>
    <scope>NUCLEOTIDE SEQUENCE [LARGE SCALE GENOMIC DNA]</scope>
    <source>
        <strain evidence="2">SPO-2</strain>
    </source>
</reference>
<dbReference type="InterPro" id="IPR013761">
    <property type="entry name" value="SAM/pointed_sf"/>
</dbReference>
<dbReference type="SUPFAM" id="SSF47769">
    <property type="entry name" value="SAM/Pointed domain"/>
    <property type="match status" value="1"/>
</dbReference>
<dbReference type="Pfam" id="PF07647">
    <property type="entry name" value="SAM_2"/>
    <property type="match status" value="1"/>
</dbReference>
<dbReference type="PANTHER" id="PTHR46829:SF1">
    <property type="entry name" value="STERILE ALPHA MOTIF DOMAIN-CONTAINING PROTEIN 15"/>
    <property type="match status" value="1"/>
</dbReference>
<sequence>MSNLSLLSPISFNSESGAQTQTPHCLNWSRDEVGEWITSIGFERYSPCFIENNIGGKKLILINASTLPSIGVQDFEHILIISKMIRELLGVETPNWRRSLCLPPQSEIGTFLSQKSRSGVTPDKLIFCHSTLEDI</sequence>
<name>A0AAV7JIZ6_9METZ</name>
<keyword evidence="3" id="KW-1185">Reference proteome</keyword>
<dbReference type="PANTHER" id="PTHR46829">
    <property type="entry name" value="STERILE ALPHA MOTIF DOMAIN-CONTAINING PROTEIN 15"/>
    <property type="match status" value="1"/>
</dbReference>
<dbReference type="SMART" id="SM00454">
    <property type="entry name" value="SAM"/>
    <property type="match status" value="1"/>
</dbReference>